<proteinExistence type="predicted"/>
<accession>A0A0F5I5B9</accession>
<organism evidence="1 2">
    <name type="scientific">Bacillus thermotolerans</name>
    <name type="common">Quasibacillus thermotolerans</name>
    <dbReference type="NCBI Taxonomy" id="1221996"/>
    <lineage>
        <taxon>Bacteria</taxon>
        <taxon>Bacillati</taxon>
        <taxon>Bacillota</taxon>
        <taxon>Bacilli</taxon>
        <taxon>Bacillales</taxon>
        <taxon>Bacillaceae</taxon>
        <taxon>Bacillus</taxon>
    </lineage>
</organism>
<accession>A0A0F5HUF1</accession>
<evidence type="ECO:0000313" key="2">
    <source>
        <dbReference type="Proteomes" id="UP000031563"/>
    </source>
</evidence>
<gene>
    <name evidence="1" type="ORF">QY95_01166</name>
</gene>
<dbReference type="RefSeq" id="WP_039237681.1">
    <property type="nucleotide sequence ID" value="NZ_JWIQ02000051.1"/>
</dbReference>
<comment type="caution">
    <text evidence="1">The sequence shown here is derived from an EMBL/GenBank/DDBJ whole genome shotgun (WGS) entry which is preliminary data.</text>
</comment>
<keyword evidence="2" id="KW-1185">Reference proteome</keyword>
<dbReference type="AlphaFoldDB" id="A0A0F5HUF1"/>
<dbReference type="OrthoDB" id="2919467at2"/>
<dbReference type="Proteomes" id="UP000031563">
    <property type="component" value="Unassembled WGS sequence"/>
</dbReference>
<dbReference type="EMBL" id="JWIR02000026">
    <property type="protein sequence ID" value="KKB40854.1"/>
    <property type="molecule type" value="Genomic_DNA"/>
</dbReference>
<evidence type="ECO:0000313" key="1">
    <source>
        <dbReference type="EMBL" id="KKB40854.1"/>
    </source>
</evidence>
<reference evidence="1" key="1">
    <citation type="submission" date="2015-02" db="EMBL/GenBank/DDBJ databases">
        <title>Genome Assembly of Bacillaceae bacterium MTCC 8252.</title>
        <authorList>
            <person name="Verma A."/>
            <person name="Khatri I."/>
            <person name="Mual P."/>
            <person name="Subramanian S."/>
            <person name="Krishnamurthi S."/>
        </authorList>
    </citation>
    <scope>NUCLEOTIDE SEQUENCE [LARGE SCALE GENOMIC DNA]</scope>
    <source>
        <strain evidence="1">MTCC 8252</strain>
    </source>
</reference>
<dbReference type="STRING" id="1221996.QY95_01166"/>
<protein>
    <submittedName>
        <fullName evidence="1">Uncharacterized protein</fullName>
    </submittedName>
</protein>
<name>A0A0F5HUF1_BACTR</name>
<sequence length="135" mass="15610">MEEMNLREQIVLTYYIHYYVDNDPNTMAELHHALSEELGETYTETLEELKEEGLVNGLEALPDSYVEQGAEKITKPMLTNKGVMLIENILDIHSYAVERDKLSYIQNNLERNSIRLTVQTLKNYLEKAKKGSAEE</sequence>